<dbReference type="GO" id="GO:0000272">
    <property type="term" value="P:polysaccharide catabolic process"/>
    <property type="evidence" value="ECO:0007669"/>
    <property type="project" value="UniProtKB-KW"/>
</dbReference>
<keyword evidence="8" id="KW-0964">Secreted</keyword>
<evidence type="ECO:0000256" key="6">
    <source>
        <dbReference type="ARBA" id="ARBA00012754"/>
    </source>
</evidence>
<evidence type="ECO:0000313" key="20">
    <source>
        <dbReference type="EMBL" id="KAJ5090079.1"/>
    </source>
</evidence>
<sequence length="1032" mass="116025">MQIVAFSRHAGPNLGIDCFIPREMPPARYSTLLPLRPPPLEAPSPSLARLIPSISDTHARNEWQASPFPSRHGLLLAIGVTMHSWKKFALALLPTTAPAVLGQHVVDLSGDGWTVSSKALNISVPGRLPSQAHLDLYAAKAIDDPYYGLNDFNLRWIVNNNWTYTSDPIQGLSVIPTTLLPSGYQLTLDRSLSSKTSFLVFNGLDTFTTIEVCGQVVGTTDNQFRQYTFDISNALGNCKGDPYLALHFGSAPEIVNKIAEDPNSQTWPYGPQQIYEFPNRWFMRKEQSDFGWDWGPAFAPVGPWQKAYLVQFDDEESVYVLNTDLDIFRKGQINHLAPDQSQPWVVNASIDFLGSLPDQSSMAIEIKDVESGKILKSGPLENGSVSGQTITGSITVDADAPKLWWPNGLGKQNLYTASIKIQSKDEKSLASVTKRTGFRTIFLNRLNITEEQLAQGIAPGANWHFEVNGQEFYAKGSNFIPPDAFWPRVTEDKMERLFNAVVAGNQNMLRVWASGAYLPDFIYDIADERGVLLWSEFQFSDAMYPTDQPFLDNVAQEVIYNVRRVNHHPSLALWAGGNEIESLELPLIKQADPKHYSHWVGEYEKLYISLILPLVYENSRSISYMPSSTNNGFLWVNMSAPVPMAERYDNTTSGSYYSDTDHYNYDSRVAFDYRSYPVGRFANEFGYHSMPSLQTWKQAVDDDELQFNSSTVVLRNHHYPPGNTDTHNFRNASMGMGEMTMAVERYYPIPNKHDSIANFSAWCDATQMFQADMYKAQIQFYRRGSGMPERQLGSLYWQLEDIWQAPTWAGIEYDGRWKKLHYMARDIYKPVIISPFWNSTTGDLSVYVTSDLWDTARGTVNLTWVDLSGKPIAGNAGTPQTHRFTVGGLNTTHIYSTKLSALSLTDKSDAVLVLSMNARGRLPNSDSSSVYTFTHRNQFTPVFPNKLSLKDPKVEISLNEKNSTFTVEAKNGVSLYTWLDYPAGVVGYFDENSFTLLPGEKKTVGFTLQKDETGGKWSQGVTVRSLWDLTTD</sequence>
<evidence type="ECO:0000259" key="18">
    <source>
        <dbReference type="Pfam" id="PF17786"/>
    </source>
</evidence>
<dbReference type="SUPFAM" id="SSF49303">
    <property type="entry name" value="beta-Galactosidase/glucuronidase domain"/>
    <property type="match status" value="2"/>
</dbReference>
<dbReference type="EMBL" id="JAPQKI010000009">
    <property type="protein sequence ID" value="KAJ5090079.1"/>
    <property type="molecule type" value="Genomic_DNA"/>
</dbReference>
<keyword evidence="14" id="KW-0624">Polysaccharide degradation</keyword>
<reference evidence="20" key="1">
    <citation type="submission" date="2022-11" db="EMBL/GenBank/DDBJ databases">
        <authorList>
            <person name="Petersen C."/>
        </authorList>
    </citation>
    <scope>NUCLEOTIDE SEQUENCE</scope>
    <source>
        <strain evidence="20">IBT 30761</strain>
    </source>
</reference>
<evidence type="ECO:0000256" key="9">
    <source>
        <dbReference type="ARBA" id="ARBA00022729"/>
    </source>
</evidence>
<dbReference type="FunFam" id="3.20.20.80:FF:000084">
    <property type="entry name" value="Beta-mannosidase A"/>
    <property type="match status" value="1"/>
</dbReference>
<dbReference type="Pfam" id="PF22666">
    <property type="entry name" value="Glyco_hydro_2_N2"/>
    <property type="match status" value="1"/>
</dbReference>
<dbReference type="Pfam" id="PF17753">
    <property type="entry name" value="Ig_mannosidase"/>
    <property type="match status" value="1"/>
</dbReference>
<dbReference type="InterPro" id="IPR050887">
    <property type="entry name" value="Beta-mannosidase_GH2"/>
</dbReference>
<dbReference type="GO" id="GO:0004567">
    <property type="term" value="F:beta-mannosidase activity"/>
    <property type="evidence" value="ECO:0007669"/>
    <property type="project" value="UniProtKB-EC"/>
</dbReference>
<evidence type="ECO:0000256" key="11">
    <source>
        <dbReference type="ARBA" id="ARBA00023180"/>
    </source>
</evidence>
<evidence type="ECO:0000259" key="19">
    <source>
        <dbReference type="Pfam" id="PF22666"/>
    </source>
</evidence>
<dbReference type="PANTHER" id="PTHR43730">
    <property type="entry name" value="BETA-MANNOSIDASE"/>
    <property type="match status" value="1"/>
</dbReference>
<dbReference type="Gene3D" id="2.60.40.10">
    <property type="entry name" value="Immunoglobulins"/>
    <property type="match status" value="3"/>
</dbReference>
<evidence type="ECO:0000256" key="1">
    <source>
        <dbReference type="ARBA" id="ARBA00000829"/>
    </source>
</evidence>
<reference evidence="20" key="2">
    <citation type="journal article" date="2023" name="IMA Fungus">
        <title>Comparative genomic study of the Penicillium genus elucidates a diverse pangenome and 15 lateral gene transfer events.</title>
        <authorList>
            <person name="Petersen C."/>
            <person name="Sorensen T."/>
            <person name="Nielsen M.R."/>
            <person name="Sondergaard T.E."/>
            <person name="Sorensen J.L."/>
            <person name="Fitzpatrick D.A."/>
            <person name="Frisvad J.C."/>
            <person name="Nielsen K.L."/>
        </authorList>
    </citation>
    <scope>NUCLEOTIDE SEQUENCE</scope>
    <source>
        <strain evidence="20">IBT 30761</strain>
    </source>
</reference>
<dbReference type="GO" id="GO:0005576">
    <property type="term" value="C:extracellular region"/>
    <property type="evidence" value="ECO:0007669"/>
    <property type="project" value="UniProtKB-SubCell"/>
</dbReference>
<evidence type="ECO:0000256" key="15">
    <source>
        <dbReference type="ARBA" id="ARBA00031061"/>
    </source>
</evidence>
<dbReference type="Proteomes" id="UP001149074">
    <property type="component" value="Unassembled WGS sequence"/>
</dbReference>
<dbReference type="Pfam" id="PF00703">
    <property type="entry name" value="Glyco_hydro_2"/>
    <property type="match status" value="1"/>
</dbReference>
<proteinExistence type="inferred from homology"/>
<dbReference type="PANTHER" id="PTHR43730:SF5">
    <property type="entry name" value="BETA-MANNOSIDASE A"/>
    <property type="match status" value="1"/>
</dbReference>
<evidence type="ECO:0000256" key="2">
    <source>
        <dbReference type="ARBA" id="ARBA00004613"/>
    </source>
</evidence>
<keyword evidence="9" id="KW-0732">Signal</keyword>
<evidence type="ECO:0000313" key="21">
    <source>
        <dbReference type="Proteomes" id="UP001149074"/>
    </source>
</evidence>
<evidence type="ECO:0000256" key="3">
    <source>
        <dbReference type="ARBA" id="ARBA00004740"/>
    </source>
</evidence>
<dbReference type="InterPro" id="IPR017853">
    <property type="entry name" value="GH"/>
</dbReference>
<dbReference type="InterPro" id="IPR041447">
    <property type="entry name" value="Mannosidase_ig"/>
</dbReference>
<dbReference type="InterPro" id="IPR008979">
    <property type="entry name" value="Galactose-bd-like_sf"/>
</dbReference>
<keyword evidence="12" id="KW-0119">Carbohydrate metabolism</keyword>
<evidence type="ECO:0000256" key="10">
    <source>
        <dbReference type="ARBA" id="ARBA00022801"/>
    </source>
</evidence>
<evidence type="ECO:0000256" key="8">
    <source>
        <dbReference type="ARBA" id="ARBA00022525"/>
    </source>
</evidence>
<dbReference type="SUPFAM" id="SSF51445">
    <property type="entry name" value="(Trans)glycosidases"/>
    <property type="match status" value="1"/>
</dbReference>
<comment type="pathway">
    <text evidence="3">Glycan metabolism; N-glycan degradation.</text>
</comment>
<feature type="domain" description="Beta-mannosidase-like galactose-binding" evidence="19">
    <location>
        <begin position="113"/>
        <end position="305"/>
    </location>
</feature>
<feature type="domain" description="Mannosidase Ig/CBM-like" evidence="18">
    <location>
        <begin position="843"/>
        <end position="920"/>
    </location>
</feature>
<comment type="catalytic activity">
    <reaction evidence="1">
        <text>Hydrolysis of terminal, non-reducing beta-D-mannose residues in beta-D-mannosides.</text>
        <dbReference type="EC" id="3.2.1.25"/>
    </reaction>
</comment>
<evidence type="ECO:0000256" key="13">
    <source>
        <dbReference type="ARBA" id="ARBA00023295"/>
    </source>
</evidence>
<dbReference type="GO" id="GO:0006516">
    <property type="term" value="P:glycoprotein catabolic process"/>
    <property type="evidence" value="ECO:0007669"/>
    <property type="project" value="TreeGrafter"/>
</dbReference>
<dbReference type="GeneID" id="81360234"/>
<comment type="caution">
    <text evidence="20">The sequence shown here is derived from an EMBL/GenBank/DDBJ whole genome shotgun (WGS) entry which is preliminary data.</text>
</comment>
<comment type="similarity">
    <text evidence="4">Belongs to the glycosyl hydrolase 2 family. Beta-mannosidase A subfamily.</text>
</comment>
<protein>
    <recommendedName>
        <fullName evidence="7">Beta-mannosidase A</fullName>
        <ecNumber evidence="6">3.2.1.25</ecNumber>
    </recommendedName>
    <alternativeName>
        <fullName evidence="15">Mannanase A</fullName>
    </alternativeName>
</protein>
<feature type="domain" description="Beta-mannosidase Ig-fold" evidence="17">
    <location>
        <begin position="949"/>
        <end position="1028"/>
    </location>
</feature>
<accession>A0A9W9EY11</accession>
<dbReference type="EC" id="3.2.1.25" evidence="6"/>
<dbReference type="InterPro" id="IPR041625">
    <property type="entry name" value="Beta-mannosidase_Ig"/>
</dbReference>
<dbReference type="InterPro" id="IPR006102">
    <property type="entry name" value="Ig-like_GH2"/>
</dbReference>
<keyword evidence="13" id="KW-0326">Glycosidase</keyword>
<dbReference type="InterPro" id="IPR054593">
    <property type="entry name" value="Beta-mannosidase-like_N2"/>
</dbReference>
<keyword evidence="21" id="KW-1185">Reference proteome</keyword>
<evidence type="ECO:0000256" key="14">
    <source>
        <dbReference type="ARBA" id="ARBA00023326"/>
    </source>
</evidence>
<organism evidence="20 21">
    <name type="scientific">Penicillium argentinense</name>
    <dbReference type="NCBI Taxonomy" id="1131581"/>
    <lineage>
        <taxon>Eukaryota</taxon>
        <taxon>Fungi</taxon>
        <taxon>Dikarya</taxon>
        <taxon>Ascomycota</taxon>
        <taxon>Pezizomycotina</taxon>
        <taxon>Eurotiomycetes</taxon>
        <taxon>Eurotiomycetidae</taxon>
        <taxon>Eurotiales</taxon>
        <taxon>Aspergillaceae</taxon>
        <taxon>Penicillium</taxon>
    </lineage>
</organism>
<keyword evidence="11" id="KW-0325">Glycoprotein</keyword>
<dbReference type="AlphaFoldDB" id="A0A9W9EY11"/>
<evidence type="ECO:0000256" key="5">
    <source>
        <dbReference type="ARBA" id="ARBA00011738"/>
    </source>
</evidence>
<dbReference type="Gene3D" id="3.20.20.80">
    <property type="entry name" value="Glycosidases"/>
    <property type="match status" value="1"/>
</dbReference>
<name>A0A9W9EY11_9EURO</name>
<dbReference type="FunFam" id="2.60.40.10:FF:001511">
    <property type="entry name" value="Beta-mannosidase A"/>
    <property type="match status" value="1"/>
</dbReference>
<comment type="subunit">
    <text evidence="5">Homodimer.</text>
</comment>
<dbReference type="Gene3D" id="2.60.120.260">
    <property type="entry name" value="Galactose-binding domain-like"/>
    <property type="match status" value="1"/>
</dbReference>
<gene>
    <name evidence="20" type="ORF">N7532_008763</name>
</gene>
<keyword evidence="10" id="KW-0378">Hydrolase</keyword>
<feature type="domain" description="Glycoside hydrolase family 2 immunoglobulin-like beta-sandwich" evidence="16">
    <location>
        <begin position="351"/>
        <end position="439"/>
    </location>
</feature>
<dbReference type="SUPFAM" id="SSF49785">
    <property type="entry name" value="Galactose-binding domain-like"/>
    <property type="match status" value="1"/>
</dbReference>
<evidence type="ECO:0000256" key="4">
    <source>
        <dbReference type="ARBA" id="ARBA00007483"/>
    </source>
</evidence>
<dbReference type="InterPro" id="IPR013783">
    <property type="entry name" value="Ig-like_fold"/>
</dbReference>
<evidence type="ECO:0000259" key="17">
    <source>
        <dbReference type="Pfam" id="PF17753"/>
    </source>
</evidence>
<dbReference type="InterPro" id="IPR036156">
    <property type="entry name" value="Beta-gal/glucu_dom_sf"/>
</dbReference>
<evidence type="ECO:0000256" key="7">
    <source>
        <dbReference type="ARBA" id="ARBA00021795"/>
    </source>
</evidence>
<dbReference type="RefSeq" id="XP_056472061.1">
    <property type="nucleotide sequence ID" value="XM_056621255.1"/>
</dbReference>
<evidence type="ECO:0000256" key="12">
    <source>
        <dbReference type="ARBA" id="ARBA00023277"/>
    </source>
</evidence>
<comment type="subcellular location">
    <subcellularLocation>
        <location evidence="2">Secreted</location>
    </subcellularLocation>
</comment>
<dbReference type="Pfam" id="PF17786">
    <property type="entry name" value="Mannosidase_ig"/>
    <property type="match status" value="1"/>
</dbReference>
<dbReference type="OrthoDB" id="2866996at2759"/>
<evidence type="ECO:0000259" key="16">
    <source>
        <dbReference type="Pfam" id="PF00703"/>
    </source>
</evidence>